<proteinExistence type="inferred from homology"/>
<feature type="compositionally biased region" description="Basic and acidic residues" evidence="3">
    <location>
        <begin position="35"/>
        <end position="46"/>
    </location>
</feature>
<feature type="compositionally biased region" description="Acidic residues" evidence="3">
    <location>
        <begin position="211"/>
        <end position="221"/>
    </location>
</feature>
<dbReference type="OrthoDB" id="21124at2759"/>
<dbReference type="PROSITE" id="PS51319">
    <property type="entry name" value="TFIIS_N"/>
    <property type="match status" value="1"/>
</dbReference>
<evidence type="ECO:0000313" key="5">
    <source>
        <dbReference type="Proteomes" id="UP000722791"/>
    </source>
</evidence>
<feature type="compositionally biased region" description="Basic residues" evidence="3">
    <location>
        <begin position="131"/>
        <end position="141"/>
    </location>
</feature>
<dbReference type="GO" id="GO:0016973">
    <property type="term" value="P:poly(A)+ mRNA export from nucleus"/>
    <property type="evidence" value="ECO:0007669"/>
    <property type="project" value="TreeGrafter"/>
</dbReference>
<dbReference type="EMBL" id="BNCQ01000001">
    <property type="protein sequence ID" value="GIL94339.1"/>
    <property type="molecule type" value="Genomic_DNA"/>
</dbReference>
<comment type="similarity">
    <text evidence="1">Belongs to the IWS1 family.</text>
</comment>
<feature type="compositionally biased region" description="Basic and acidic residues" evidence="3">
    <location>
        <begin position="99"/>
        <end position="130"/>
    </location>
</feature>
<dbReference type="PANTHER" id="PTHR46010">
    <property type="entry name" value="PROTEIN IWS1 HOMOLOG"/>
    <property type="match status" value="1"/>
</dbReference>
<feature type="region of interest" description="Disordered" evidence="3">
    <location>
        <begin position="1"/>
        <end position="233"/>
    </location>
</feature>
<dbReference type="PANTHER" id="PTHR46010:SF1">
    <property type="entry name" value="PROTEIN IWS1 HOMOLOG"/>
    <property type="match status" value="1"/>
</dbReference>
<protein>
    <submittedName>
        <fullName evidence="4">Uncharacterized protein</fullName>
    </submittedName>
</protein>
<feature type="compositionally biased region" description="Acidic residues" evidence="3">
    <location>
        <begin position="1"/>
        <end position="20"/>
    </location>
</feature>
<keyword evidence="2" id="KW-0539">Nucleus</keyword>
<gene>
    <name evidence="4" type="ORF">Vretimale_568</name>
</gene>
<evidence type="ECO:0000256" key="1">
    <source>
        <dbReference type="ARBA" id="ARBA00037992"/>
    </source>
</evidence>
<reference evidence="4" key="1">
    <citation type="journal article" date="2021" name="Proc. Natl. Acad. Sci. U.S.A.">
        <title>Three genomes in the algal genus Volvox reveal the fate of a haploid sex-determining region after a transition to homothallism.</title>
        <authorList>
            <person name="Yamamoto K."/>
            <person name="Hamaji T."/>
            <person name="Kawai-Toyooka H."/>
            <person name="Matsuzaki R."/>
            <person name="Takahashi F."/>
            <person name="Nishimura Y."/>
            <person name="Kawachi M."/>
            <person name="Noguchi H."/>
            <person name="Minakuchi Y."/>
            <person name="Umen J.G."/>
            <person name="Toyoda A."/>
            <person name="Nozaki H."/>
        </authorList>
    </citation>
    <scope>NUCLEOTIDE SEQUENCE</scope>
    <source>
        <strain evidence="4">NIES-3785</strain>
    </source>
</reference>
<evidence type="ECO:0000313" key="4">
    <source>
        <dbReference type="EMBL" id="GIL94339.1"/>
    </source>
</evidence>
<dbReference type="InterPro" id="IPR035441">
    <property type="entry name" value="TFIIS/LEDGF_dom_sf"/>
</dbReference>
<dbReference type="GO" id="GO:0005634">
    <property type="term" value="C:nucleus"/>
    <property type="evidence" value="ECO:0007669"/>
    <property type="project" value="UniProtKB-SubCell"/>
</dbReference>
<organism evidence="4 5">
    <name type="scientific">Volvox reticuliferus</name>
    <dbReference type="NCBI Taxonomy" id="1737510"/>
    <lineage>
        <taxon>Eukaryota</taxon>
        <taxon>Viridiplantae</taxon>
        <taxon>Chlorophyta</taxon>
        <taxon>core chlorophytes</taxon>
        <taxon>Chlorophyceae</taxon>
        <taxon>CS clade</taxon>
        <taxon>Chlamydomonadales</taxon>
        <taxon>Volvocaceae</taxon>
        <taxon>Volvox</taxon>
    </lineage>
</organism>
<evidence type="ECO:0000256" key="2">
    <source>
        <dbReference type="PROSITE-ProRule" id="PRU00649"/>
    </source>
</evidence>
<name>A0A8J4D2A0_9CHLO</name>
<dbReference type="Pfam" id="PF08711">
    <property type="entry name" value="Med26"/>
    <property type="match status" value="1"/>
</dbReference>
<accession>A0A8J4D2A0</accession>
<dbReference type="AlphaFoldDB" id="A0A8J4D2A0"/>
<sequence length="532" mass="58963">MADLDDEYLGQDEGAGDIDANDLNRELFGEESDDEHAQRGHGHDPAYEEQVMEGQDDGDAEAELEDAVSSEEPDERRGTGKKGVAKAAVGAGAPRRKREAGGKDDQPKKKRQRPSDADKGKRGVRGDKGAKGNKARQRPRRAVNDGGARGDGIAGAEGHIGPVAAGDKSGILEEEMSDDLKEQDADRAFIDDEGVEHVPSDEEDGAHVPAEEAEEALDAEEDHPFKRKRKKEQTGNVEMEIKEMLGRMEMAMEHDFETVARNAGVELKKDGSDNLVTDAEGHYVVARKGPPPSSKSPAIDKLRLLPELELFLAQRKYHESFLQHGGLGVLKGWLEPYHDGTLPNVRVRTAVLKGLQILPIDTSHEDHKEMLRKSQLGKNVMFLYKCNEETAENRRIAKELVHRWSRPIFYDQDAEEAKKQLHQQQLLQARRMELERRKEVQQETGAAAAVRNKAMRIHALIPKASKLDYVNNPGAARDFNESEVAAAVAAGPKAKQVDALTKRLREQQKKLRDGSARAMKPSVEGRNIVLMK</sequence>
<evidence type="ECO:0000256" key="3">
    <source>
        <dbReference type="SAM" id="MobiDB-lite"/>
    </source>
</evidence>
<dbReference type="Gene3D" id="1.20.930.10">
    <property type="entry name" value="Conserved domain common to transcription factors TFIIS, elongin A, CRSP70"/>
    <property type="match status" value="1"/>
</dbReference>
<feature type="compositionally biased region" description="Basic and acidic residues" evidence="3">
    <location>
        <begin position="178"/>
        <end position="210"/>
    </location>
</feature>
<comment type="caution">
    <text evidence="4">The sequence shown here is derived from an EMBL/GenBank/DDBJ whole genome shotgun (WGS) entry which is preliminary data.</text>
</comment>
<comment type="subcellular location">
    <subcellularLocation>
        <location evidence="2">Nucleus</location>
    </subcellularLocation>
</comment>
<feature type="compositionally biased region" description="Acidic residues" evidence="3">
    <location>
        <begin position="50"/>
        <end position="73"/>
    </location>
</feature>
<dbReference type="InterPro" id="IPR051037">
    <property type="entry name" value="RNAPII_TF_IWS1"/>
</dbReference>
<dbReference type="InterPro" id="IPR017923">
    <property type="entry name" value="TFIIS_N"/>
</dbReference>
<dbReference type="Proteomes" id="UP000722791">
    <property type="component" value="Unassembled WGS sequence"/>
</dbReference>